<evidence type="ECO:0000256" key="4">
    <source>
        <dbReference type="PIRSR" id="PIRSR000303-1"/>
    </source>
</evidence>
<dbReference type="PROSITE" id="PS00460">
    <property type="entry name" value="GLUTATHIONE_PEROXID_1"/>
    <property type="match status" value="1"/>
</dbReference>
<dbReference type="SUPFAM" id="SSF52833">
    <property type="entry name" value="Thioredoxin-like"/>
    <property type="match status" value="1"/>
</dbReference>
<dbReference type="GO" id="GO:0034599">
    <property type="term" value="P:cellular response to oxidative stress"/>
    <property type="evidence" value="ECO:0007669"/>
    <property type="project" value="TreeGrafter"/>
</dbReference>
<evidence type="ECO:0000256" key="3">
    <source>
        <dbReference type="ARBA" id="ARBA00023002"/>
    </source>
</evidence>
<dbReference type="InterPro" id="IPR036249">
    <property type="entry name" value="Thioredoxin-like_sf"/>
</dbReference>
<dbReference type="InterPro" id="IPR029759">
    <property type="entry name" value="GPX_AS"/>
</dbReference>
<evidence type="ECO:0000313" key="7">
    <source>
        <dbReference type="Proteomes" id="UP000585665"/>
    </source>
</evidence>
<feature type="active site" evidence="4">
    <location>
        <position position="36"/>
    </location>
</feature>
<name>A0A850PG35_9PROT</name>
<sequence length="161" mass="17824">MSDFYDFALPGLDGVPIELSKLKGKAVLVVNTASKCGFTPQYEGLQALWARHRANGLVVVGVPSDDFGHQEPGDSVQIGQFCARNYGVSFPMAAKSDVTGPHTIPLFRWLAANGGFLSRPRWNFYKYIIGRDGSLRTWFTSITSPDSERFQTAIERVVLDH</sequence>
<comment type="caution">
    <text evidence="6">The sequence shown here is derived from an EMBL/GenBank/DDBJ whole genome shotgun (WGS) entry which is preliminary data.</text>
</comment>
<reference evidence="6 7" key="1">
    <citation type="submission" date="2020-06" db="EMBL/GenBank/DDBJ databases">
        <title>Description of novel acetic acid bacteria.</title>
        <authorList>
            <person name="Sombolestani A."/>
        </authorList>
    </citation>
    <scope>NUCLEOTIDE SEQUENCE [LARGE SCALE GENOMIC DNA]</scope>
    <source>
        <strain evidence="6 7">LMG 27010</strain>
    </source>
</reference>
<dbReference type="Pfam" id="PF00255">
    <property type="entry name" value="GSHPx"/>
    <property type="match status" value="1"/>
</dbReference>
<comment type="similarity">
    <text evidence="1 5">Belongs to the glutathione peroxidase family.</text>
</comment>
<dbReference type="Proteomes" id="UP000585665">
    <property type="component" value="Unassembled WGS sequence"/>
</dbReference>
<evidence type="ECO:0000256" key="5">
    <source>
        <dbReference type="RuleBase" id="RU000499"/>
    </source>
</evidence>
<dbReference type="AlphaFoldDB" id="A0A850PG35"/>
<dbReference type="InterPro" id="IPR000889">
    <property type="entry name" value="Glutathione_peroxidase"/>
</dbReference>
<protein>
    <recommendedName>
        <fullName evidence="5">Glutathione peroxidase</fullName>
    </recommendedName>
</protein>
<evidence type="ECO:0000256" key="2">
    <source>
        <dbReference type="ARBA" id="ARBA00022559"/>
    </source>
</evidence>
<dbReference type="PROSITE" id="PS51355">
    <property type="entry name" value="GLUTATHIONE_PEROXID_3"/>
    <property type="match status" value="1"/>
</dbReference>
<keyword evidence="3 5" id="KW-0560">Oxidoreductase</keyword>
<dbReference type="RefSeq" id="WP_176614300.1">
    <property type="nucleotide sequence ID" value="NZ_JABXXR010000123.1"/>
</dbReference>
<keyword evidence="2 5" id="KW-0575">Peroxidase</keyword>
<organism evidence="6 7">
    <name type="scientific">Ameyamaea chiangmaiensis</name>
    <dbReference type="NCBI Taxonomy" id="442969"/>
    <lineage>
        <taxon>Bacteria</taxon>
        <taxon>Pseudomonadati</taxon>
        <taxon>Pseudomonadota</taxon>
        <taxon>Alphaproteobacteria</taxon>
        <taxon>Acetobacterales</taxon>
        <taxon>Acetobacteraceae</taxon>
        <taxon>Ameyamaea</taxon>
    </lineage>
</organism>
<accession>A0A850PG35</accession>
<gene>
    <name evidence="6" type="ORF">HUK82_12615</name>
</gene>
<evidence type="ECO:0000313" key="6">
    <source>
        <dbReference type="EMBL" id="NVN41400.1"/>
    </source>
</evidence>
<dbReference type="CDD" id="cd00340">
    <property type="entry name" value="GSH_Peroxidase"/>
    <property type="match status" value="1"/>
</dbReference>
<dbReference type="PANTHER" id="PTHR11592">
    <property type="entry name" value="GLUTATHIONE PEROXIDASE"/>
    <property type="match status" value="1"/>
</dbReference>
<dbReference type="PRINTS" id="PR01011">
    <property type="entry name" value="GLUTPROXDASE"/>
</dbReference>
<keyword evidence="7" id="KW-1185">Reference proteome</keyword>
<dbReference type="Gene3D" id="3.40.30.10">
    <property type="entry name" value="Glutaredoxin"/>
    <property type="match status" value="1"/>
</dbReference>
<evidence type="ECO:0000256" key="1">
    <source>
        <dbReference type="ARBA" id="ARBA00006926"/>
    </source>
</evidence>
<dbReference type="EMBL" id="JABXXR010000123">
    <property type="protein sequence ID" value="NVN41400.1"/>
    <property type="molecule type" value="Genomic_DNA"/>
</dbReference>
<dbReference type="GO" id="GO:0004601">
    <property type="term" value="F:peroxidase activity"/>
    <property type="evidence" value="ECO:0007669"/>
    <property type="project" value="UniProtKB-KW"/>
</dbReference>
<proteinExistence type="inferred from homology"/>
<dbReference type="PANTHER" id="PTHR11592:SF78">
    <property type="entry name" value="GLUTATHIONE PEROXIDASE"/>
    <property type="match status" value="1"/>
</dbReference>
<dbReference type="PIRSF" id="PIRSF000303">
    <property type="entry name" value="Glutathion_perox"/>
    <property type="match status" value="1"/>
</dbReference>